<dbReference type="EMBL" id="ML975422">
    <property type="protein sequence ID" value="KAF1829839.1"/>
    <property type="molecule type" value="Genomic_DNA"/>
</dbReference>
<dbReference type="SUPFAM" id="SSF55729">
    <property type="entry name" value="Acyl-CoA N-acyltransferases (Nat)"/>
    <property type="match status" value="1"/>
</dbReference>
<sequence length="281" mass="31614">MAQQKEKAPFIKVPTDKTGGFQTMPTDSSRRLSDKQVRIELCTEADAEEIAEGLYLCFPPSWWATKEPPELRPPHTTRIRRMAKRLTPALRPALSPHTHFVKAVLVATGEMVGLVCWTGPGNPGIHCALARSAVAYYGWQAKMGWSDEEVAEMWSHVSDEGWNGVIGKNDEVRRGVFGAEPHWFLAPLMTWPDYQGRGIGSRLLKWAIDQADQTDPVTPLYLESAPSARPVYMHYGFVPLGEYNMVRRGPAIVRGLEADEEKEGQEWAQERKVDADEERVN</sequence>
<dbReference type="InterPro" id="IPR052523">
    <property type="entry name" value="Trichothecene_AcTrans"/>
</dbReference>
<protein>
    <submittedName>
        <fullName evidence="3">Acyl-CoA N-acyltransferase</fullName>
    </submittedName>
</protein>
<dbReference type="Proteomes" id="UP000800040">
    <property type="component" value="Unassembled WGS sequence"/>
</dbReference>
<dbReference type="AlphaFoldDB" id="A0A6A5JZA2"/>
<proteinExistence type="predicted"/>
<dbReference type="Pfam" id="PF13673">
    <property type="entry name" value="Acetyltransf_10"/>
    <property type="match status" value="1"/>
</dbReference>
<feature type="domain" description="N-acetyltransferase" evidence="2">
    <location>
        <begin position="123"/>
        <end position="259"/>
    </location>
</feature>
<dbReference type="GO" id="GO:0016747">
    <property type="term" value="F:acyltransferase activity, transferring groups other than amino-acyl groups"/>
    <property type="evidence" value="ECO:0007669"/>
    <property type="project" value="InterPro"/>
</dbReference>
<accession>A0A6A5JZA2</accession>
<feature type="region of interest" description="Disordered" evidence="1">
    <location>
        <begin position="257"/>
        <end position="281"/>
    </location>
</feature>
<reference evidence="3" key="1">
    <citation type="submission" date="2020-01" db="EMBL/GenBank/DDBJ databases">
        <authorList>
            <consortium name="DOE Joint Genome Institute"/>
            <person name="Haridas S."/>
            <person name="Albert R."/>
            <person name="Binder M."/>
            <person name="Bloem J."/>
            <person name="Labutti K."/>
            <person name="Salamov A."/>
            <person name="Andreopoulos B."/>
            <person name="Baker S.E."/>
            <person name="Barry K."/>
            <person name="Bills G."/>
            <person name="Bluhm B.H."/>
            <person name="Cannon C."/>
            <person name="Castanera R."/>
            <person name="Culley D.E."/>
            <person name="Daum C."/>
            <person name="Ezra D."/>
            <person name="Gonzalez J.B."/>
            <person name="Henrissat B."/>
            <person name="Kuo A."/>
            <person name="Liang C."/>
            <person name="Lipzen A."/>
            <person name="Lutzoni F."/>
            <person name="Magnuson J."/>
            <person name="Mondo S."/>
            <person name="Nolan M."/>
            <person name="Ohm R."/>
            <person name="Pangilinan J."/>
            <person name="Park H.-J."/>
            <person name="Ramirez L."/>
            <person name="Alfaro M."/>
            <person name="Sun H."/>
            <person name="Tritt A."/>
            <person name="Yoshinaga Y."/>
            <person name="Zwiers L.-H."/>
            <person name="Turgeon B.G."/>
            <person name="Goodwin S.B."/>
            <person name="Spatafora J.W."/>
            <person name="Crous P.W."/>
            <person name="Grigoriev I.V."/>
        </authorList>
    </citation>
    <scope>NUCLEOTIDE SEQUENCE</scope>
    <source>
        <strain evidence="3">P77</strain>
    </source>
</reference>
<keyword evidence="3" id="KW-0808">Transferase</keyword>
<dbReference type="InterPro" id="IPR016181">
    <property type="entry name" value="Acyl_CoA_acyltransferase"/>
</dbReference>
<organism evidence="3 4">
    <name type="scientific">Decorospora gaudefroyi</name>
    <dbReference type="NCBI Taxonomy" id="184978"/>
    <lineage>
        <taxon>Eukaryota</taxon>
        <taxon>Fungi</taxon>
        <taxon>Dikarya</taxon>
        <taxon>Ascomycota</taxon>
        <taxon>Pezizomycotina</taxon>
        <taxon>Dothideomycetes</taxon>
        <taxon>Pleosporomycetidae</taxon>
        <taxon>Pleosporales</taxon>
        <taxon>Pleosporineae</taxon>
        <taxon>Pleosporaceae</taxon>
        <taxon>Decorospora</taxon>
    </lineage>
</organism>
<dbReference type="PANTHER" id="PTHR42791:SF2">
    <property type="entry name" value="N-ACETYLTRANSFERASE DOMAIN-CONTAINING PROTEIN"/>
    <property type="match status" value="1"/>
</dbReference>
<dbReference type="PANTHER" id="PTHR42791">
    <property type="entry name" value="GNAT FAMILY ACETYLTRANSFERASE"/>
    <property type="match status" value="1"/>
</dbReference>
<gene>
    <name evidence="3" type="ORF">BDW02DRAFT_602217</name>
</gene>
<dbReference type="OrthoDB" id="196847at2759"/>
<evidence type="ECO:0000259" key="2">
    <source>
        <dbReference type="PROSITE" id="PS51186"/>
    </source>
</evidence>
<dbReference type="PROSITE" id="PS51186">
    <property type="entry name" value="GNAT"/>
    <property type="match status" value="1"/>
</dbReference>
<evidence type="ECO:0000313" key="4">
    <source>
        <dbReference type="Proteomes" id="UP000800040"/>
    </source>
</evidence>
<dbReference type="Gene3D" id="3.40.630.30">
    <property type="match status" value="1"/>
</dbReference>
<dbReference type="InterPro" id="IPR000182">
    <property type="entry name" value="GNAT_dom"/>
</dbReference>
<evidence type="ECO:0000313" key="3">
    <source>
        <dbReference type="EMBL" id="KAF1829839.1"/>
    </source>
</evidence>
<dbReference type="CDD" id="cd04301">
    <property type="entry name" value="NAT_SF"/>
    <property type="match status" value="1"/>
</dbReference>
<name>A0A6A5JZA2_9PLEO</name>
<evidence type="ECO:0000256" key="1">
    <source>
        <dbReference type="SAM" id="MobiDB-lite"/>
    </source>
</evidence>
<keyword evidence="3" id="KW-0012">Acyltransferase</keyword>
<keyword evidence="4" id="KW-1185">Reference proteome</keyword>
<feature type="compositionally biased region" description="Basic and acidic residues" evidence="1">
    <location>
        <begin position="264"/>
        <end position="281"/>
    </location>
</feature>
<feature type="region of interest" description="Disordered" evidence="1">
    <location>
        <begin position="1"/>
        <end position="30"/>
    </location>
</feature>